<organism evidence="5 6">
    <name type="scientific">Nocardia vinacea</name>
    <dbReference type="NCBI Taxonomy" id="96468"/>
    <lineage>
        <taxon>Bacteria</taxon>
        <taxon>Bacillati</taxon>
        <taxon>Actinomycetota</taxon>
        <taxon>Actinomycetes</taxon>
        <taxon>Mycobacteriales</taxon>
        <taxon>Nocardiaceae</taxon>
        <taxon>Nocardia</taxon>
    </lineage>
</organism>
<dbReference type="SUPFAM" id="SSF52777">
    <property type="entry name" value="CoA-dependent acyltransferases"/>
    <property type="match status" value="4"/>
</dbReference>
<dbReference type="PROSITE" id="PS50075">
    <property type="entry name" value="CARRIER"/>
    <property type="match status" value="1"/>
</dbReference>
<keyword evidence="3" id="KW-0597">Phosphoprotein</keyword>
<evidence type="ECO:0000259" key="4">
    <source>
        <dbReference type="PROSITE" id="PS50075"/>
    </source>
</evidence>
<dbReference type="InterPro" id="IPR036736">
    <property type="entry name" value="ACP-like_sf"/>
</dbReference>
<evidence type="ECO:0000256" key="2">
    <source>
        <dbReference type="ARBA" id="ARBA00022450"/>
    </source>
</evidence>
<dbReference type="CDD" id="cd19531">
    <property type="entry name" value="LCL_NRPS-like"/>
    <property type="match status" value="2"/>
</dbReference>
<dbReference type="InterPro" id="IPR009081">
    <property type="entry name" value="PP-bd_ACP"/>
</dbReference>
<name>A0ABZ1YVB3_9NOCA</name>
<keyword evidence="2" id="KW-0596">Phosphopantetheine</keyword>
<dbReference type="Gene3D" id="3.30.559.30">
    <property type="entry name" value="Nonribosomal peptide synthetase, condensation domain"/>
    <property type="match status" value="2"/>
</dbReference>
<dbReference type="Gene3D" id="3.30.559.10">
    <property type="entry name" value="Chloramphenicol acetyltransferase-like domain"/>
    <property type="match status" value="2"/>
</dbReference>
<dbReference type="Proteomes" id="UP001432062">
    <property type="component" value="Chromosome"/>
</dbReference>
<protein>
    <submittedName>
        <fullName evidence="5">Condensation domain-containing protein</fullName>
    </submittedName>
</protein>
<gene>
    <name evidence="5" type="ORF">OG563_43435</name>
</gene>
<dbReference type="PANTHER" id="PTHR45527">
    <property type="entry name" value="NONRIBOSOMAL PEPTIDE SYNTHETASE"/>
    <property type="match status" value="1"/>
</dbReference>
<reference evidence="5" key="1">
    <citation type="submission" date="2022-10" db="EMBL/GenBank/DDBJ databases">
        <title>The complete genomes of actinobacterial strains from the NBC collection.</title>
        <authorList>
            <person name="Joergensen T.S."/>
            <person name="Alvarez Arevalo M."/>
            <person name="Sterndorff E.B."/>
            <person name="Faurdal D."/>
            <person name="Vuksanovic O."/>
            <person name="Mourched A.-S."/>
            <person name="Charusanti P."/>
            <person name="Shaw S."/>
            <person name="Blin K."/>
            <person name="Weber T."/>
        </authorList>
    </citation>
    <scope>NUCLEOTIDE SEQUENCE</scope>
    <source>
        <strain evidence="5">NBC_01482</strain>
    </source>
</reference>
<accession>A0ABZ1YVB3</accession>
<dbReference type="PANTHER" id="PTHR45527:SF1">
    <property type="entry name" value="FATTY ACID SYNTHASE"/>
    <property type="match status" value="1"/>
</dbReference>
<evidence type="ECO:0000256" key="3">
    <source>
        <dbReference type="ARBA" id="ARBA00022553"/>
    </source>
</evidence>
<evidence type="ECO:0000313" key="5">
    <source>
        <dbReference type="EMBL" id="WUV45860.1"/>
    </source>
</evidence>
<keyword evidence="6" id="KW-1185">Reference proteome</keyword>
<proteinExistence type="predicted"/>
<evidence type="ECO:0000256" key="1">
    <source>
        <dbReference type="ARBA" id="ARBA00001957"/>
    </source>
</evidence>
<sequence>MSGDITEQGVAVYAASFGQRRLWYAERLEPTSPIANVPLAIRLRGPFDPATWQRAVDVVVQRHDTLRTFLADRGGAPEQVVLDTCRVRVEVEEIPESDAPDFLDRVATTPFDPTIAPLLRIALARFADEDHLLAITMHHAVTDGWSFGVLLRELSDNYAAMRAGATTDLPELAVQYGDYAEWQQDAVAAGRWADQADFWRAELADVPLLLDLPTDRQRPSVRSSAGEAIAFMVPAPTVAGIREAARRLGGTVHMALMAAFQALLADVAGQDRFVVGTAVSGRSPASVEKLIGFFVNTLPVKADCSGRPTFQELFGRVREQLLRAYAHQDLPLEHIVDAVRPPRDPARTPLFQAILTYGPHPLAELRLPDVEPEYVSVAPSGGCHSDLDLIVYDDGKHLQGYLIRPARLIDHERASEWVAELLGLLADIAAGVNRVLCTDARPTPTIQSREAAPSDAATADGPRTDLQRFVADIWAQLLGLDYVGVHDDLFVCGGDSLQAIRLLSRVETGTGRSIGLADFLRTPTVAGLAALLATNPAAAEPTSVPLGLSERIPARVSYGQHRLWFMQRLEPDSTVYTVPVAARVRGALDLAALRRAVEVIVARHDVLRTRFADTGSIPEQIVEADFRVSLEVEDVAEAAAADFVGRVIDTPFDLTTLPLLRIAVARFDAADHLLVIAMHHAITDGWSIDLLFRELSLCYDAFQAGTMPVLPDIPIRYGDYAEWQRAMVEARQWDAQASFWRTELADWPLTLDLPTDRPRPAIRTAQGQSLYFLVPAATTAGIRAAARRCGGTVHMVLMAAFQAVLAELSGQDRFVVGTAVSGRGPAAVDNVVGFFVNTIPVKADCSGAPDRPQLFNRVRRNLLRAYANQDLPLEHIVDAVRPRRDLGRTPLFQAVLTFATDPCAELRFGATQVESRPVLQDAARTDLTVEIHDTTPTLDGVVEFSTDLFDSVTVASFIDQLLEELAQWNR</sequence>
<dbReference type="SMART" id="SM00823">
    <property type="entry name" value="PKS_PP"/>
    <property type="match status" value="1"/>
</dbReference>
<dbReference type="Gene3D" id="1.10.1200.10">
    <property type="entry name" value="ACP-like"/>
    <property type="match status" value="1"/>
</dbReference>
<dbReference type="InterPro" id="IPR020806">
    <property type="entry name" value="PKS_PP-bd"/>
</dbReference>
<evidence type="ECO:0000313" key="6">
    <source>
        <dbReference type="Proteomes" id="UP001432062"/>
    </source>
</evidence>
<dbReference type="SUPFAM" id="SSF47336">
    <property type="entry name" value="ACP-like"/>
    <property type="match status" value="1"/>
</dbReference>
<dbReference type="InterPro" id="IPR001242">
    <property type="entry name" value="Condensation_dom"/>
</dbReference>
<dbReference type="EMBL" id="CP109441">
    <property type="protein sequence ID" value="WUV45860.1"/>
    <property type="molecule type" value="Genomic_DNA"/>
</dbReference>
<dbReference type="Pfam" id="PF00668">
    <property type="entry name" value="Condensation"/>
    <property type="match status" value="2"/>
</dbReference>
<comment type="cofactor">
    <cofactor evidence="1">
        <name>pantetheine 4'-phosphate</name>
        <dbReference type="ChEBI" id="CHEBI:47942"/>
    </cofactor>
</comment>
<dbReference type="InterPro" id="IPR023213">
    <property type="entry name" value="CAT-like_dom_sf"/>
</dbReference>
<dbReference type="Pfam" id="PF00550">
    <property type="entry name" value="PP-binding"/>
    <property type="match status" value="1"/>
</dbReference>
<dbReference type="RefSeq" id="WP_329409368.1">
    <property type="nucleotide sequence ID" value="NZ_CP109441.1"/>
</dbReference>
<feature type="domain" description="Carrier" evidence="4">
    <location>
        <begin position="461"/>
        <end position="536"/>
    </location>
</feature>